<feature type="transmembrane region" description="Helical" evidence="5">
    <location>
        <begin position="301"/>
        <end position="319"/>
    </location>
</feature>
<dbReference type="RefSeq" id="WP_137734830.1">
    <property type="nucleotide sequence ID" value="NZ_BJCL01000013.1"/>
</dbReference>
<keyword evidence="8" id="KW-1185">Reference proteome</keyword>
<dbReference type="InterPro" id="IPR007016">
    <property type="entry name" value="O-antigen_ligase-rel_domated"/>
</dbReference>
<dbReference type="InterPro" id="IPR051533">
    <property type="entry name" value="WaaL-like"/>
</dbReference>
<gene>
    <name evidence="7" type="ORF">AQPW35_41930</name>
</gene>
<evidence type="ECO:0000313" key="7">
    <source>
        <dbReference type="EMBL" id="GCL65112.1"/>
    </source>
</evidence>
<proteinExistence type="predicted"/>
<feature type="transmembrane region" description="Helical" evidence="5">
    <location>
        <begin position="12"/>
        <end position="34"/>
    </location>
</feature>
<reference evidence="8" key="1">
    <citation type="submission" date="2019-03" db="EMBL/GenBank/DDBJ databases">
        <title>Aquabacterium pictum sp.nov., the first bacteriochlorophyll a-containing freshwater bacterium in the genus Aquabacterium of the class Betaproteobacteria.</title>
        <authorList>
            <person name="Hirose S."/>
            <person name="Tank M."/>
            <person name="Hara E."/>
            <person name="Tamaki H."/>
            <person name="Takaichi S."/>
            <person name="Haruta S."/>
            <person name="Hanada S."/>
        </authorList>
    </citation>
    <scope>NUCLEOTIDE SEQUENCE [LARGE SCALE GENOMIC DNA]</scope>
    <source>
        <strain evidence="8">W35</strain>
    </source>
</reference>
<comment type="caution">
    <text evidence="7">The sequence shown here is derived from an EMBL/GenBank/DDBJ whole genome shotgun (WGS) entry which is preliminary data.</text>
</comment>
<keyword evidence="3 5" id="KW-1133">Transmembrane helix</keyword>
<feature type="transmembrane region" description="Helical" evidence="5">
    <location>
        <begin position="331"/>
        <end position="353"/>
    </location>
</feature>
<accession>A0A480AXZ0</accession>
<feature type="transmembrane region" description="Helical" evidence="5">
    <location>
        <begin position="253"/>
        <end position="271"/>
    </location>
</feature>
<evidence type="ECO:0000256" key="1">
    <source>
        <dbReference type="ARBA" id="ARBA00004141"/>
    </source>
</evidence>
<keyword evidence="2 5" id="KW-0812">Transmembrane</keyword>
<feature type="transmembrane region" description="Helical" evidence="5">
    <location>
        <begin position="40"/>
        <end position="59"/>
    </location>
</feature>
<dbReference type="OrthoDB" id="8770845at2"/>
<comment type="subcellular location">
    <subcellularLocation>
        <location evidence="1">Membrane</location>
        <topology evidence="1">Multi-pass membrane protein</topology>
    </subcellularLocation>
</comment>
<organism evidence="7 8">
    <name type="scientific">Pseudaquabacterium pictum</name>
    <dbReference type="NCBI Taxonomy" id="2315236"/>
    <lineage>
        <taxon>Bacteria</taxon>
        <taxon>Pseudomonadati</taxon>
        <taxon>Pseudomonadota</taxon>
        <taxon>Betaproteobacteria</taxon>
        <taxon>Burkholderiales</taxon>
        <taxon>Sphaerotilaceae</taxon>
        <taxon>Pseudaquabacterium</taxon>
    </lineage>
</organism>
<dbReference type="AlphaFoldDB" id="A0A480AXZ0"/>
<evidence type="ECO:0000259" key="6">
    <source>
        <dbReference type="Pfam" id="PF04932"/>
    </source>
</evidence>
<feature type="transmembrane region" description="Helical" evidence="5">
    <location>
        <begin position="193"/>
        <end position="210"/>
    </location>
</feature>
<feature type="transmembrane region" description="Helical" evidence="5">
    <location>
        <begin position="278"/>
        <end position="295"/>
    </location>
</feature>
<evidence type="ECO:0000256" key="4">
    <source>
        <dbReference type="ARBA" id="ARBA00023136"/>
    </source>
</evidence>
<evidence type="ECO:0000313" key="8">
    <source>
        <dbReference type="Proteomes" id="UP000301751"/>
    </source>
</evidence>
<sequence length="514" mass="55365">MLVRRGGPQAVWRGLAFGLGLVLLTLIVAVATLFSSGAPFLSIWLVLLVFGAIGAGVLVLAPQASAGIERFGFGLLVFFVFATVLWPRYAGFRLPGMPSFSLSRLSLLALLIVGMYLLAKGPAFRQRLQERAAQFRVVIYPVLLLILWKLVASVASEYPVIAVRAWLNDVLSTFAPLFIALGVVQTRNDVHKLVAAFVASALLVGLLGLLEWRLGHNLFAGILQVDSEYLEQVLREKLRGDGARLQSTFSHPLTLSEFMVLVTPVTVYWAFSQGFRWLRALALLALLCLFAVIVAKTGSRSGIGTYVLVLGLLAPAMLLRRYKLARHSVAAALNLLVAIAIVCIGLVAVYFVLDIVVGRTAAEQSSSLVRLRMWEAGLAKAAVSPLLGYGQDIGGQVLGFVGNYGVLTLDSSYLSYLLDGGFPSLILFAFVLLALVGLGLRHGLAQAEPDLLALALAASVFGFALIKGVLSLPHNHGLVMVLVSCMLVSIADRLRTLQVVQPAAHPRRFGLRHP</sequence>
<feature type="transmembrane region" description="Helical" evidence="5">
    <location>
        <begin position="421"/>
        <end position="440"/>
    </location>
</feature>
<feature type="transmembrane region" description="Helical" evidence="5">
    <location>
        <begin position="452"/>
        <end position="470"/>
    </location>
</feature>
<feature type="transmembrane region" description="Helical" evidence="5">
    <location>
        <begin position="71"/>
        <end position="89"/>
    </location>
</feature>
<dbReference type="PANTHER" id="PTHR37422">
    <property type="entry name" value="TEICHURONIC ACID BIOSYNTHESIS PROTEIN TUAE"/>
    <property type="match status" value="1"/>
</dbReference>
<evidence type="ECO:0000256" key="5">
    <source>
        <dbReference type="SAM" id="Phobius"/>
    </source>
</evidence>
<feature type="transmembrane region" description="Helical" evidence="5">
    <location>
        <begin position="138"/>
        <end position="155"/>
    </location>
</feature>
<keyword evidence="4 5" id="KW-0472">Membrane</keyword>
<dbReference type="Pfam" id="PF04932">
    <property type="entry name" value="Wzy_C"/>
    <property type="match status" value="1"/>
</dbReference>
<protein>
    <recommendedName>
        <fullName evidence="6">O-antigen ligase-related domain-containing protein</fullName>
    </recommendedName>
</protein>
<evidence type="ECO:0000256" key="2">
    <source>
        <dbReference type="ARBA" id="ARBA00022692"/>
    </source>
</evidence>
<feature type="domain" description="O-antigen ligase-related" evidence="6">
    <location>
        <begin position="286"/>
        <end position="429"/>
    </location>
</feature>
<feature type="transmembrane region" description="Helical" evidence="5">
    <location>
        <begin position="161"/>
        <end position="181"/>
    </location>
</feature>
<name>A0A480AXZ0_9BURK</name>
<dbReference type="EMBL" id="BJCL01000013">
    <property type="protein sequence ID" value="GCL65112.1"/>
    <property type="molecule type" value="Genomic_DNA"/>
</dbReference>
<dbReference type="PANTHER" id="PTHR37422:SF13">
    <property type="entry name" value="LIPOPOLYSACCHARIDE BIOSYNTHESIS PROTEIN PA4999-RELATED"/>
    <property type="match status" value="1"/>
</dbReference>
<dbReference type="GO" id="GO:0016020">
    <property type="term" value="C:membrane"/>
    <property type="evidence" value="ECO:0007669"/>
    <property type="project" value="UniProtKB-SubCell"/>
</dbReference>
<dbReference type="Proteomes" id="UP000301751">
    <property type="component" value="Unassembled WGS sequence"/>
</dbReference>
<evidence type="ECO:0000256" key="3">
    <source>
        <dbReference type="ARBA" id="ARBA00022989"/>
    </source>
</evidence>
<feature type="transmembrane region" description="Helical" evidence="5">
    <location>
        <begin position="101"/>
        <end position="118"/>
    </location>
</feature>